<evidence type="ECO:0000256" key="4">
    <source>
        <dbReference type="ARBA" id="ARBA00023004"/>
    </source>
</evidence>
<gene>
    <name evidence="7" type="primary">hxsC</name>
    <name evidence="7" type="ORF">CFR75_15555</name>
</gene>
<comment type="caution">
    <text evidence="7">The sequence shown here is derived from an EMBL/GenBank/DDBJ whole genome shotgun (WGS) entry which is preliminary data.</text>
</comment>
<dbReference type="SFLD" id="SFLDS00029">
    <property type="entry name" value="Radical_SAM"/>
    <property type="match status" value="1"/>
</dbReference>
<dbReference type="InterPro" id="IPR024032">
    <property type="entry name" value="rSAM_paired_HxsC"/>
</dbReference>
<keyword evidence="3" id="KW-0479">Metal-binding</keyword>
<proteinExistence type="predicted"/>
<evidence type="ECO:0000256" key="1">
    <source>
        <dbReference type="ARBA" id="ARBA00001966"/>
    </source>
</evidence>
<dbReference type="PANTHER" id="PTHR11228:SF34">
    <property type="entry name" value="TUNGSTEN-CONTAINING ALDEHYDE FERREDOXIN OXIDOREDUCTASE COFACTOR MODIFYING PROTEIN"/>
    <property type="match status" value="1"/>
</dbReference>
<evidence type="ECO:0000256" key="2">
    <source>
        <dbReference type="ARBA" id="ARBA00022691"/>
    </source>
</evidence>
<evidence type="ECO:0000256" key="3">
    <source>
        <dbReference type="ARBA" id="ARBA00022723"/>
    </source>
</evidence>
<keyword evidence="2" id="KW-0949">S-adenosyl-L-methionine</keyword>
<evidence type="ECO:0000256" key="5">
    <source>
        <dbReference type="ARBA" id="ARBA00023014"/>
    </source>
</evidence>
<keyword evidence="8" id="KW-1185">Reference proteome</keyword>
<dbReference type="AlphaFoldDB" id="A0A318PHL6"/>
<dbReference type="PANTHER" id="PTHR11228">
    <property type="entry name" value="RADICAL SAM DOMAIN PROTEIN"/>
    <property type="match status" value="1"/>
</dbReference>
<comment type="cofactor">
    <cofactor evidence="1">
        <name>[4Fe-4S] cluster</name>
        <dbReference type="ChEBI" id="CHEBI:49883"/>
    </cofactor>
</comment>
<organism evidence="7 8">
    <name type="scientific">Komagataeibacter xylinus</name>
    <name type="common">Gluconacetobacter xylinus</name>
    <dbReference type="NCBI Taxonomy" id="28448"/>
    <lineage>
        <taxon>Bacteria</taxon>
        <taxon>Pseudomonadati</taxon>
        <taxon>Pseudomonadota</taxon>
        <taxon>Alphaproteobacteria</taxon>
        <taxon>Acetobacterales</taxon>
        <taxon>Acetobacteraceae</taxon>
        <taxon>Komagataeibacter</taxon>
    </lineage>
</organism>
<dbReference type="SFLD" id="SFLDG01067">
    <property type="entry name" value="SPASM/twitch_domain_containing"/>
    <property type="match status" value="1"/>
</dbReference>
<dbReference type="CDD" id="cd01335">
    <property type="entry name" value="Radical_SAM"/>
    <property type="match status" value="1"/>
</dbReference>
<dbReference type="InterPro" id="IPR007197">
    <property type="entry name" value="rSAM"/>
</dbReference>
<dbReference type="SUPFAM" id="SSF102114">
    <property type="entry name" value="Radical SAM enzymes"/>
    <property type="match status" value="1"/>
</dbReference>
<dbReference type="GO" id="GO:0046872">
    <property type="term" value="F:metal ion binding"/>
    <property type="evidence" value="ECO:0007669"/>
    <property type="project" value="UniProtKB-KW"/>
</dbReference>
<reference evidence="7 8" key="1">
    <citation type="submission" date="2017-07" db="EMBL/GenBank/DDBJ databases">
        <title>A draft genome sequence of Komagataeibacter xylinus LMG 1515.</title>
        <authorList>
            <person name="Skraban J."/>
            <person name="Cleenwerck I."/>
            <person name="Vandamme P."/>
            <person name="Trcek J."/>
        </authorList>
    </citation>
    <scope>NUCLEOTIDE SEQUENCE [LARGE SCALE GENOMIC DNA]</scope>
    <source>
        <strain evidence="7 8">LMG 1515</strain>
    </source>
</reference>
<dbReference type="RefSeq" id="WP_082770924.1">
    <property type="nucleotide sequence ID" value="NZ_CBCRXN010000086.1"/>
</dbReference>
<feature type="domain" description="Radical SAM core" evidence="6">
    <location>
        <begin position="115"/>
        <end position="273"/>
    </location>
</feature>
<evidence type="ECO:0000259" key="6">
    <source>
        <dbReference type="Pfam" id="PF04055"/>
    </source>
</evidence>
<dbReference type="Gene3D" id="3.20.20.70">
    <property type="entry name" value="Aldolase class I"/>
    <property type="match status" value="1"/>
</dbReference>
<name>A0A318PHL6_KOMXY</name>
<dbReference type="Pfam" id="PF04055">
    <property type="entry name" value="Radical_SAM"/>
    <property type="match status" value="1"/>
</dbReference>
<dbReference type="SFLD" id="SFLDG01103">
    <property type="entry name" value="Uncharacterised_Radical_SAM_Su"/>
    <property type="match status" value="1"/>
</dbReference>
<dbReference type="STRING" id="1220579.GCA_001571345_03197"/>
<dbReference type="NCBIfam" id="TIGR03977">
    <property type="entry name" value="rSAM_pair_HxsC"/>
    <property type="match status" value="1"/>
</dbReference>
<keyword evidence="4" id="KW-0408">Iron</keyword>
<dbReference type="OrthoDB" id="4501241at2"/>
<dbReference type="InterPro" id="IPR013785">
    <property type="entry name" value="Aldolase_TIM"/>
</dbReference>
<accession>A0A318PHL6</accession>
<protein>
    <submittedName>
        <fullName evidence="7">His-Xaa-Ser system radical SAM maturase HxsC</fullName>
    </submittedName>
</protein>
<sequence length="397" mass="45158">MKPLTLSGNIVDFKVNKKYQDNDVFRVFDMQSKHGGNKNIYLITTEESENLWGDDENKVYLYIDGLYINKKNKNFIVLPKSFSYLSSGDAIAFNFSKKNLRVLFRENSRHNYFLVTENCNHYCLMCSQPPKNLDDSWVLNRLKKLIPLLPCKTDFIGFTGGEPFTNVDSFLEIISLCNAHVQANHIHVLSNGRYFKDRLIAEKLSKVANKNLTIGIPLYSSVDWIHDYVVQSKGALNETMMGILHLKEYGLNIEIRVVLNKITTERLEETALWISKNLPFVNHVALMGLENTGFALANDDVVWIDPVEYKKALSNSVNILQSVGLSVSIYNLPFCVLDQSVWNISRQSIADWKNAYLPQCETCQAKPYCAGFFSSGRPKLSSGITPVKDSKVLELLK</sequence>
<dbReference type="GO" id="GO:0051536">
    <property type="term" value="F:iron-sulfur cluster binding"/>
    <property type="evidence" value="ECO:0007669"/>
    <property type="project" value="UniProtKB-KW"/>
</dbReference>
<dbReference type="EMBL" id="NKUC01000062">
    <property type="protein sequence ID" value="PYD55615.1"/>
    <property type="molecule type" value="Genomic_DNA"/>
</dbReference>
<evidence type="ECO:0000313" key="8">
    <source>
        <dbReference type="Proteomes" id="UP000248257"/>
    </source>
</evidence>
<dbReference type="InterPro" id="IPR058240">
    <property type="entry name" value="rSAM_sf"/>
</dbReference>
<dbReference type="GO" id="GO:0003824">
    <property type="term" value="F:catalytic activity"/>
    <property type="evidence" value="ECO:0007669"/>
    <property type="project" value="InterPro"/>
</dbReference>
<evidence type="ECO:0000313" key="7">
    <source>
        <dbReference type="EMBL" id="PYD55615.1"/>
    </source>
</evidence>
<dbReference type="InterPro" id="IPR050377">
    <property type="entry name" value="Radical_SAM_PqqE_MftC-like"/>
</dbReference>
<dbReference type="Proteomes" id="UP000248257">
    <property type="component" value="Unassembled WGS sequence"/>
</dbReference>
<keyword evidence="5" id="KW-0411">Iron-sulfur</keyword>